<protein>
    <recommendedName>
        <fullName evidence="1">KIB1-4 beta-propeller domain-containing protein</fullName>
    </recommendedName>
</protein>
<sequence>MEQKRISSGSVLDKLPPLSTKYPWFIAQNLKAKQVDDYIDHQIFYTLHNPQFHYRCQIPELLGRQIRACFHGWMILSNHPMWFLWNPLTSKLIHLPPLRNTPEDIYECCLSSPPDDPSSMFLLTTGKRPTITFCRLDCKRKKLRWTEMSYTKQLRSITHEDKDSFLGNMTCCDGKVYALHSSLDIVIEVEIVVKVKEVVIRLRPFLELPCFSVTKFSFTKGSFDMIDLLKGSCRDLFYVSITLEVDTCKILDVYLFKLDMTRKRWEEMEDLKEAVFFLHLAGDHPIYYSPEIAAELGGYVHILDEMGKVLYSYDVKNRTLSLSLTSSLVQSNDVSSWALLECRYCSFKLSYTSFHKIDFLVTTVNGYTKPPEMRLKGDQADFKQEKMDKKEEMVVKVAAEDDDKLNSTLVKSDLFNIPFHMLGKIMEHSVGVEYMKFRATCKSCHLAAPPIQWSNKALLTRLQTYSLLSPWLMVLNIQRGTITFTDPMFGDKYYIRIPKELIGYSQIYCSKYGWLLMHKEFVHMVFFNPFTSDIKELPRAQVLKSCCFSAPPTSPGCMVLGFTSSGQCHIHFVGQEAIWRSLGITIDVDQYSFPFPTLHDQDLYALCNEGGLDVFRKHGEVNYSWEHGIAKPPTSSCGSSTQYLLAKCDKHLLLVMMGKFGESVEVFKFNDFGRKWEKIDCLGKHTIYICDAACVCVEAKTPQMENNIYFSQLHPNNGKIVFYSLETRRFHTSNDKKIEQSLGDLFGTAQHSNPHTWIEPSWS</sequence>
<dbReference type="InterPro" id="IPR005174">
    <property type="entry name" value="KIB1-4_b-propeller"/>
</dbReference>
<feature type="domain" description="KIB1-4 beta-propeller" evidence="1">
    <location>
        <begin position="45"/>
        <end position="279"/>
    </location>
</feature>
<dbReference type="Proteomes" id="UP000245207">
    <property type="component" value="Unassembled WGS sequence"/>
</dbReference>
<evidence type="ECO:0000313" key="2">
    <source>
        <dbReference type="EMBL" id="PWA90101.1"/>
    </source>
</evidence>
<dbReference type="PANTHER" id="PTHR33127">
    <property type="entry name" value="TRANSMEMBRANE PROTEIN"/>
    <property type="match status" value="1"/>
</dbReference>
<name>A0A2U1PWF5_ARTAN</name>
<comment type="caution">
    <text evidence="2">The sequence shown here is derived from an EMBL/GenBank/DDBJ whole genome shotgun (WGS) entry which is preliminary data.</text>
</comment>
<keyword evidence="3" id="KW-1185">Reference proteome</keyword>
<organism evidence="2 3">
    <name type="scientific">Artemisia annua</name>
    <name type="common">Sweet wormwood</name>
    <dbReference type="NCBI Taxonomy" id="35608"/>
    <lineage>
        <taxon>Eukaryota</taxon>
        <taxon>Viridiplantae</taxon>
        <taxon>Streptophyta</taxon>
        <taxon>Embryophyta</taxon>
        <taxon>Tracheophyta</taxon>
        <taxon>Spermatophyta</taxon>
        <taxon>Magnoliopsida</taxon>
        <taxon>eudicotyledons</taxon>
        <taxon>Gunneridae</taxon>
        <taxon>Pentapetalae</taxon>
        <taxon>asterids</taxon>
        <taxon>campanulids</taxon>
        <taxon>Asterales</taxon>
        <taxon>Asteraceae</taxon>
        <taxon>Asteroideae</taxon>
        <taxon>Anthemideae</taxon>
        <taxon>Artemisiinae</taxon>
        <taxon>Artemisia</taxon>
    </lineage>
</organism>
<dbReference type="AlphaFoldDB" id="A0A2U1PWF5"/>
<dbReference type="OrthoDB" id="1863935at2759"/>
<feature type="domain" description="KIB1-4 beta-propeller" evidence="1">
    <location>
        <begin position="493"/>
        <end position="723"/>
    </location>
</feature>
<dbReference type="Pfam" id="PF03478">
    <property type="entry name" value="Beta-prop_KIB1-4"/>
    <property type="match status" value="2"/>
</dbReference>
<proteinExistence type="predicted"/>
<dbReference type="PANTHER" id="PTHR33127:SF5">
    <property type="entry name" value="TRANSMEMBRANE PROTEIN"/>
    <property type="match status" value="1"/>
</dbReference>
<accession>A0A2U1PWF5</accession>
<evidence type="ECO:0000259" key="1">
    <source>
        <dbReference type="Pfam" id="PF03478"/>
    </source>
</evidence>
<reference evidence="2 3" key="1">
    <citation type="journal article" date="2018" name="Mol. Plant">
        <title>The genome of Artemisia annua provides insight into the evolution of Asteraceae family and artemisinin biosynthesis.</title>
        <authorList>
            <person name="Shen Q."/>
            <person name="Zhang L."/>
            <person name="Liao Z."/>
            <person name="Wang S."/>
            <person name="Yan T."/>
            <person name="Shi P."/>
            <person name="Liu M."/>
            <person name="Fu X."/>
            <person name="Pan Q."/>
            <person name="Wang Y."/>
            <person name="Lv Z."/>
            <person name="Lu X."/>
            <person name="Zhang F."/>
            <person name="Jiang W."/>
            <person name="Ma Y."/>
            <person name="Chen M."/>
            <person name="Hao X."/>
            <person name="Li L."/>
            <person name="Tang Y."/>
            <person name="Lv G."/>
            <person name="Zhou Y."/>
            <person name="Sun X."/>
            <person name="Brodelius P.E."/>
            <person name="Rose J.K.C."/>
            <person name="Tang K."/>
        </authorList>
    </citation>
    <scope>NUCLEOTIDE SEQUENCE [LARGE SCALE GENOMIC DNA]</scope>
    <source>
        <strain evidence="3">cv. Huhao1</strain>
        <tissue evidence="2">Leaf</tissue>
    </source>
</reference>
<dbReference type="EMBL" id="PKPP01000655">
    <property type="protein sequence ID" value="PWA90101.1"/>
    <property type="molecule type" value="Genomic_DNA"/>
</dbReference>
<evidence type="ECO:0000313" key="3">
    <source>
        <dbReference type="Proteomes" id="UP000245207"/>
    </source>
</evidence>
<gene>
    <name evidence="2" type="ORF">CTI12_AA103530</name>
</gene>